<name>A0A2C9D5N0_9HYPH</name>
<dbReference type="OrthoDB" id="9786548at2"/>
<dbReference type="AlphaFoldDB" id="A0A2C9D5N0"/>
<dbReference type="GO" id="GO:0000160">
    <property type="term" value="P:phosphorelay signal transduction system"/>
    <property type="evidence" value="ECO:0007669"/>
    <property type="project" value="InterPro"/>
</dbReference>
<keyword evidence="2" id="KW-1185">Reference proteome</keyword>
<protein>
    <submittedName>
        <fullName evidence="1">Hpt domain protein</fullName>
    </submittedName>
</protein>
<dbReference type="RefSeq" id="WP_099555958.1">
    <property type="nucleotide sequence ID" value="NZ_LT960614.1"/>
</dbReference>
<dbReference type="Gene3D" id="1.20.120.160">
    <property type="entry name" value="HPT domain"/>
    <property type="match status" value="1"/>
</dbReference>
<dbReference type="Proteomes" id="UP000223606">
    <property type="component" value="Chromosome 1"/>
</dbReference>
<accession>A0A2C9D5N0</accession>
<sequence length="167" mass="18621">MGQTAEQMEIIPPQVDLRRKVRVLPTKAGVDDAVARAEAAIKKLSTSFNVWIEDEIDQIDSAWETLQSAGLDDDEACQTFYRRAHDLRGLALTLGFPLAGQVAASLCLLFEELPSPTMIPELLVRQHVEAIRAIVRENAREENDRIGAALAEKLLEVTREFIQAKKN</sequence>
<evidence type="ECO:0000313" key="2">
    <source>
        <dbReference type="Proteomes" id="UP000223606"/>
    </source>
</evidence>
<dbReference type="SUPFAM" id="SSF47226">
    <property type="entry name" value="Histidine-containing phosphotransfer domain, HPT domain"/>
    <property type="match status" value="1"/>
</dbReference>
<dbReference type="KEGG" id="hdi:HDIA_1907"/>
<dbReference type="EMBL" id="LT960614">
    <property type="protein sequence ID" value="SON55448.1"/>
    <property type="molecule type" value="Genomic_DNA"/>
</dbReference>
<proteinExistence type="predicted"/>
<dbReference type="InterPro" id="IPR036641">
    <property type="entry name" value="HPT_dom_sf"/>
</dbReference>
<gene>
    <name evidence="1" type="ORF">HDIA_1907</name>
</gene>
<reference evidence="2" key="1">
    <citation type="submission" date="2017-09" db="EMBL/GenBank/DDBJ databases">
        <title>Genome sequence of Nannocystis excedens DSM 71.</title>
        <authorList>
            <person name="Blom J."/>
        </authorList>
    </citation>
    <scope>NUCLEOTIDE SEQUENCE [LARGE SCALE GENOMIC DNA]</scope>
    <source>
        <strain evidence="2">type strain: E19</strain>
    </source>
</reference>
<evidence type="ECO:0000313" key="1">
    <source>
        <dbReference type="EMBL" id="SON55448.1"/>
    </source>
</evidence>
<organism evidence="1 2">
    <name type="scientific">Hartmannibacter diazotrophicus</name>
    <dbReference type="NCBI Taxonomy" id="1482074"/>
    <lineage>
        <taxon>Bacteria</taxon>
        <taxon>Pseudomonadati</taxon>
        <taxon>Pseudomonadota</taxon>
        <taxon>Alphaproteobacteria</taxon>
        <taxon>Hyphomicrobiales</taxon>
        <taxon>Pleomorphomonadaceae</taxon>
        <taxon>Hartmannibacter</taxon>
    </lineage>
</organism>